<dbReference type="PANTHER" id="PTHR10366">
    <property type="entry name" value="NAD DEPENDENT EPIMERASE/DEHYDRATASE"/>
    <property type="match status" value="1"/>
</dbReference>
<accession>A0A846XR79</accession>
<dbReference type="InterPro" id="IPR001509">
    <property type="entry name" value="Epimerase_deHydtase"/>
</dbReference>
<dbReference type="GO" id="GO:0016616">
    <property type="term" value="F:oxidoreductase activity, acting on the CH-OH group of donors, NAD or NADP as acceptor"/>
    <property type="evidence" value="ECO:0007669"/>
    <property type="project" value="TreeGrafter"/>
</dbReference>
<comment type="caution">
    <text evidence="4">The sequence shown here is derived from an EMBL/GenBank/DDBJ whole genome shotgun (WGS) entry which is preliminary data.</text>
</comment>
<evidence type="ECO:0000256" key="1">
    <source>
        <dbReference type="ARBA" id="ARBA00023002"/>
    </source>
</evidence>
<dbReference type="Proteomes" id="UP000565715">
    <property type="component" value="Unassembled WGS sequence"/>
</dbReference>
<dbReference type="Gene3D" id="3.40.50.720">
    <property type="entry name" value="NAD(P)-binding Rossmann-like Domain"/>
    <property type="match status" value="1"/>
</dbReference>
<keyword evidence="5" id="KW-1185">Reference proteome</keyword>
<gene>
    <name evidence="4" type="ORF">HGA13_30045</name>
</gene>
<evidence type="ECO:0000256" key="2">
    <source>
        <dbReference type="ARBA" id="ARBA00023445"/>
    </source>
</evidence>
<comment type="similarity">
    <text evidence="2">Belongs to the NAD(P)-dependent epimerase/dehydratase family. Dihydroflavonol-4-reductase subfamily.</text>
</comment>
<feature type="domain" description="NAD-dependent epimerase/dehydratase" evidence="3">
    <location>
        <begin position="5"/>
        <end position="243"/>
    </location>
</feature>
<reference evidence="4 5" key="1">
    <citation type="submission" date="2020-04" db="EMBL/GenBank/DDBJ databases">
        <title>MicrobeNet Type strains.</title>
        <authorList>
            <person name="Nicholson A.C."/>
        </authorList>
    </citation>
    <scope>NUCLEOTIDE SEQUENCE [LARGE SCALE GENOMIC DNA]</scope>
    <source>
        <strain evidence="4 5">DSM 45078</strain>
    </source>
</reference>
<dbReference type="PANTHER" id="PTHR10366:SF564">
    <property type="entry name" value="STEROL-4-ALPHA-CARBOXYLATE 3-DEHYDROGENASE, DECARBOXYLATING"/>
    <property type="match status" value="1"/>
</dbReference>
<name>A0A846XR79_9NOCA</name>
<dbReference type="RefSeq" id="WP_068040826.1">
    <property type="nucleotide sequence ID" value="NZ_JAAXOO010000008.1"/>
</dbReference>
<dbReference type="InterPro" id="IPR050425">
    <property type="entry name" value="NAD(P)_dehydrat-like"/>
</dbReference>
<keyword evidence="1" id="KW-0560">Oxidoreductase</keyword>
<protein>
    <submittedName>
        <fullName evidence="4">NAD-dependent epimerase/dehydratase family protein</fullName>
    </submittedName>
</protein>
<evidence type="ECO:0000313" key="4">
    <source>
        <dbReference type="EMBL" id="NKY37280.1"/>
    </source>
</evidence>
<sequence length="350" mass="38061">MAHRVLVTGATGFVAGHCIAELIEHGYDVRATVRDIDDTGRRVHLEKLAADRGGSIQFVQADLDRDDGWMHAVTDCDYVMHTASPFPGAPPKDPGELVRPAVDGTLRVLRASAASETVQRIVITSSIAAVSAGREPGDHTVRTEQDWSVLDRSTAYQQSKTLAERAAWDFVAGLPADRPLELVVINPGMVLGPVQHPVAGTSVNAIVRLLRRDMPGSPRLGFAPVDVRDLAAAHRLAVESPGAAGNRYICAGDNIWMGGIAQILAEEHNRKGFRVPTRTIPDPLMRIIGYIDPSVRLILPWLGRDERVSSDKARRELSWEMRPVQDTILDTAASLIRHNIVPAPYGASVE</sequence>
<dbReference type="EMBL" id="JAAXOO010000008">
    <property type="protein sequence ID" value="NKY37280.1"/>
    <property type="molecule type" value="Genomic_DNA"/>
</dbReference>
<evidence type="ECO:0000313" key="5">
    <source>
        <dbReference type="Proteomes" id="UP000565715"/>
    </source>
</evidence>
<dbReference type="SUPFAM" id="SSF51735">
    <property type="entry name" value="NAD(P)-binding Rossmann-fold domains"/>
    <property type="match status" value="1"/>
</dbReference>
<organism evidence="4 5">
    <name type="scientific">Nocardia speluncae</name>
    <dbReference type="NCBI Taxonomy" id="419477"/>
    <lineage>
        <taxon>Bacteria</taxon>
        <taxon>Bacillati</taxon>
        <taxon>Actinomycetota</taxon>
        <taxon>Actinomycetes</taxon>
        <taxon>Mycobacteriales</taxon>
        <taxon>Nocardiaceae</taxon>
        <taxon>Nocardia</taxon>
    </lineage>
</organism>
<dbReference type="Pfam" id="PF01370">
    <property type="entry name" value="Epimerase"/>
    <property type="match status" value="1"/>
</dbReference>
<dbReference type="AlphaFoldDB" id="A0A846XR79"/>
<evidence type="ECO:0000259" key="3">
    <source>
        <dbReference type="Pfam" id="PF01370"/>
    </source>
</evidence>
<dbReference type="InterPro" id="IPR036291">
    <property type="entry name" value="NAD(P)-bd_dom_sf"/>
</dbReference>
<proteinExistence type="inferred from homology"/>
<dbReference type="FunFam" id="3.40.50.720:FF:000336">
    <property type="entry name" value="Aldehyde reductase"/>
    <property type="match status" value="1"/>
</dbReference>